<sequence length="109" mass="11973">MLQSRYLCAKGRTVDRPSPCASLSDSPGDAQGKQDNYDQASKMLFRMTSSIVKTTVDHPTALNTLSKSLSASLAASIQPHQQHRPAQKPKDSRVQEPTRSVPTKRPTRP</sequence>
<dbReference type="InParanoid" id="G4ZQV6"/>
<accession>G4ZQV6</accession>
<feature type="region of interest" description="Disordered" evidence="1">
    <location>
        <begin position="71"/>
        <end position="109"/>
    </location>
</feature>
<dbReference type="AlphaFoldDB" id="G4ZQV6"/>
<gene>
    <name evidence="2" type="ORF">PHYSODRAFT_335610</name>
</gene>
<dbReference type="Proteomes" id="UP000002640">
    <property type="component" value="Unassembled WGS sequence"/>
</dbReference>
<keyword evidence="3" id="KW-1185">Reference proteome</keyword>
<protein>
    <submittedName>
        <fullName evidence="2">Uncharacterized protein</fullName>
    </submittedName>
</protein>
<name>G4ZQV6_PHYSP</name>
<dbReference type="GeneID" id="20647053"/>
<dbReference type="KEGG" id="psoj:PHYSODRAFT_335610"/>
<dbReference type="RefSeq" id="XP_009531333.1">
    <property type="nucleotide sequence ID" value="XM_009533038.1"/>
</dbReference>
<feature type="region of interest" description="Disordered" evidence="1">
    <location>
        <begin position="1"/>
        <end position="37"/>
    </location>
</feature>
<reference evidence="2 3" key="1">
    <citation type="journal article" date="2006" name="Science">
        <title>Phytophthora genome sequences uncover evolutionary origins and mechanisms of pathogenesis.</title>
        <authorList>
            <person name="Tyler B.M."/>
            <person name="Tripathy S."/>
            <person name="Zhang X."/>
            <person name="Dehal P."/>
            <person name="Jiang R.H."/>
            <person name="Aerts A."/>
            <person name="Arredondo F.D."/>
            <person name="Baxter L."/>
            <person name="Bensasson D."/>
            <person name="Beynon J.L."/>
            <person name="Chapman J."/>
            <person name="Damasceno C.M."/>
            <person name="Dorrance A.E."/>
            <person name="Dou D."/>
            <person name="Dickerman A.W."/>
            <person name="Dubchak I.L."/>
            <person name="Garbelotto M."/>
            <person name="Gijzen M."/>
            <person name="Gordon S.G."/>
            <person name="Govers F."/>
            <person name="Grunwald N.J."/>
            <person name="Huang W."/>
            <person name="Ivors K.L."/>
            <person name="Jones R.W."/>
            <person name="Kamoun S."/>
            <person name="Krampis K."/>
            <person name="Lamour K.H."/>
            <person name="Lee M.K."/>
            <person name="McDonald W.H."/>
            <person name="Medina M."/>
            <person name="Meijer H.J."/>
            <person name="Nordberg E.K."/>
            <person name="Maclean D.J."/>
            <person name="Ospina-Giraldo M.D."/>
            <person name="Morris P.F."/>
            <person name="Phuntumart V."/>
            <person name="Putnam N.H."/>
            <person name="Rash S."/>
            <person name="Rose J.K."/>
            <person name="Sakihama Y."/>
            <person name="Salamov A.A."/>
            <person name="Savidor A."/>
            <person name="Scheuring C.F."/>
            <person name="Smith B.M."/>
            <person name="Sobral B.W."/>
            <person name="Terry A."/>
            <person name="Torto-Alalibo T.A."/>
            <person name="Win J."/>
            <person name="Xu Z."/>
            <person name="Zhang H."/>
            <person name="Grigoriev I.V."/>
            <person name="Rokhsar D.S."/>
            <person name="Boore J.L."/>
        </authorList>
    </citation>
    <scope>NUCLEOTIDE SEQUENCE [LARGE SCALE GENOMIC DNA]</scope>
    <source>
        <strain evidence="2 3">P6497</strain>
    </source>
</reference>
<evidence type="ECO:0000256" key="1">
    <source>
        <dbReference type="SAM" id="MobiDB-lite"/>
    </source>
</evidence>
<organism evidence="2 3">
    <name type="scientific">Phytophthora sojae (strain P6497)</name>
    <name type="common">Soybean stem and root rot agent</name>
    <name type="synonym">Phytophthora megasperma f. sp. glycines</name>
    <dbReference type="NCBI Taxonomy" id="1094619"/>
    <lineage>
        <taxon>Eukaryota</taxon>
        <taxon>Sar</taxon>
        <taxon>Stramenopiles</taxon>
        <taxon>Oomycota</taxon>
        <taxon>Peronosporomycetes</taxon>
        <taxon>Peronosporales</taxon>
        <taxon>Peronosporaceae</taxon>
        <taxon>Phytophthora</taxon>
    </lineage>
</organism>
<evidence type="ECO:0000313" key="3">
    <source>
        <dbReference type="Proteomes" id="UP000002640"/>
    </source>
</evidence>
<dbReference type="EMBL" id="JH159156">
    <property type="protein sequence ID" value="EGZ13904.1"/>
    <property type="molecule type" value="Genomic_DNA"/>
</dbReference>
<evidence type="ECO:0000313" key="2">
    <source>
        <dbReference type="EMBL" id="EGZ13904.1"/>
    </source>
</evidence>
<proteinExistence type="predicted"/>